<protein>
    <submittedName>
        <fullName evidence="5">AraC family transcriptional regulator</fullName>
    </submittedName>
</protein>
<feature type="domain" description="HTH araC/xylS-type" evidence="4">
    <location>
        <begin position="220"/>
        <end position="318"/>
    </location>
</feature>
<sequence>MDPTGLTSTDPLTDLLKGVRTSGSVFHRADLTGAWAADFRHGSPLALSVLLRGSAWVTPEGGRPVRIGPGDIAVLSGGVPYVMGDEPGTEPDVVIGAGGLCTTVAGEELAAPTMDGSWDAEHAEGTDGALMVSCLYSLDSGTPTRLLATLPPLAVVEAGVGTCPVSHATFREITREEAGQRVLLDRTMDLMLITALRAWFTRPGAQLPAWYRAHGDPVVGAALRLLDAEPGHPWTLPALAARTGVSRASLARRFTALVGQPPMTYLRERRLALAADLLRDPEPTLAVVADRVGFAGAFALSAAFKRQHGVSPSEFRLRETGTRHGA</sequence>
<dbReference type="PROSITE" id="PS00041">
    <property type="entry name" value="HTH_ARAC_FAMILY_1"/>
    <property type="match status" value="1"/>
</dbReference>
<dbReference type="Gene3D" id="1.10.10.60">
    <property type="entry name" value="Homeodomain-like"/>
    <property type="match status" value="1"/>
</dbReference>
<organism evidence="5 6">
    <name type="scientific">Streptomyces galilaeus</name>
    <dbReference type="NCBI Taxonomy" id="33899"/>
    <lineage>
        <taxon>Bacteria</taxon>
        <taxon>Bacillati</taxon>
        <taxon>Actinomycetota</taxon>
        <taxon>Actinomycetes</taxon>
        <taxon>Kitasatosporales</taxon>
        <taxon>Streptomycetaceae</taxon>
        <taxon>Streptomyces</taxon>
    </lineage>
</organism>
<dbReference type="Pfam" id="PF12852">
    <property type="entry name" value="Cupin_6"/>
    <property type="match status" value="1"/>
</dbReference>
<name>A0ABW9IAG9_STRGJ</name>
<evidence type="ECO:0000256" key="1">
    <source>
        <dbReference type="ARBA" id="ARBA00023015"/>
    </source>
</evidence>
<keyword evidence="3" id="KW-0804">Transcription</keyword>
<dbReference type="SUPFAM" id="SSF46689">
    <property type="entry name" value="Homeodomain-like"/>
    <property type="match status" value="2"/>
</dbReference>
<keyword evidence="2" id="KW-0238">DNA-binding</keyword>
<gene>
    <name evidence="5" type="ORF">ACKI1S_05175</name>
</gene>
<dbReference type="PANTHER" id="PTHR46796:SF13">
    <property type="entry name" value="HTH-TYPE TRANSCRIPTIONAL ACTIVATOR RHAS"/>
    <property type="match status" value="1"/>
</dbReference>
<dbReference type="PROSITE" id="PS01124">
    <property type="entry name" value="HTH_ARAC_FAMILY_2"/>
    <property type="match status" value="1"/>
</dbReference>
<keyword evidence="1" id="KW-0805">Transcription regulation</keyword>
<dbReference type="InterPro" id="IPR018062">
    <property type="entry name" value="HTH_AraC-typ_CS"/>
</dbReference>
<evidence type="ECO:0000256" key="2">
    <source>
        <dbReference type="ARBA" id="ARBA00023125"/>
    </source>
</evidence>
<dbReference type="Proteomes" id="UP001631993">
    <property type="component" value="Unassembled WGS sequence"/>
</dbReference>
<keyword evidence="6" id="KW-1185">Reference proteome</keyword>
<dbReference type="Pfam" id="PF12833">
    <property type="entry name" value="HTH_18"/>
    <property type="match status" value="1"/>
</dbReference>
<comment type="caution">
    <text evidence="5">The sequence shown here is derived from an EMBL/GenBank/DDBJ whole genome shotgun (WGS) entry which is preliminary data.</text>
</comment>
<evidence type="ECO:0000313" key="6">
    <source>
        <dbReference type="Proteomes" id="UP001631993"/>
    </source>
</evidence>
<dbReference type="InterPro" id="IPR032783">
    <property type="entry name" value="AraC_lig"/>
</dbReference>
<dbReference type="InterPro" id="IPR050204">
    <property type="entry name" value="AraC_XylS_family_regulators"/>
</dbReference>
<dbReference type="RefSeq" id="WP_365268192.1">
    <property type="nucleotide sequence ID" value="NZ_JBJVMW010000001.1"/>
</dbReference>
<dbReference type="InterPro" id="IPR009057">
    <property type="entry name" value="Homeodomain-like_sf"/>
</dbReference>
<evidence type="ECO:0000259" key="4">
    <source>
        <dbReference type="PROSITE" id="PS01124"/>
    </source>
</evidence>
<accession>A0ABW9IAG9</accession>
<dbReference type="InterPro" id="IPR018060">
    <property type="entry name" value="HTH_AraC"/>
</dbReference>
<proteinExistence type="predicted"/>
<evidence type="ECO:0000256" key="3">
    <source>
        <dbReference type="ARBA" id="ARBA00023163"/>
    </source>
</evidence>
<evidence type="ECO:0000313" key="5">
    <source>
        <dbReference type="EMBL" id="MFM9645526.1"/>
    </source>
</evidence>
<dbReference type="PANTHER" id="PTHR46796">
    <property type="entry name" value="HTH-TYPE TRANSCRIPTIONAL ACTIVATOR RHAS-RELATED"/>
    <property type="match status" value="1"/>
</dbReference>
<dbReference type="SMART" id="SM00342">
    <property type="entry name" value="HTH_ARAC"/>
    <property type="match status" value="1"/>
</dbReference>
<dbReference type="EMBL" id="JBJVNE010000002">
    <property type="protein sequence ID" value="MFM9645526.1"/>
    <property type="molecule type" value="Genomic_DNA"/>
</dbReference>
<reference evidence="5 6" key="1">
    <citation type="submission" date="2024-12" db="EMBL/GenBank/DDBJ databases">
        <title>Forecasting of Potato common scab and diversities of Pathogenic streptomyces spp. in china.</title>
        <authorList>
            <person name="Handique U."/>
            <person name="Wu J."/>
        </authorList>
    </citation>
    <scope>NUCLEOTIDE SEQUENCE [LARGE SCALE GENOMIC DNA]</scope>
    <source>
        <strain evidence="5 6">ZRIMU1585</strain>
    </source>
</reference>